<accession>A0ABV5YQJ5</accession>
<gene>
    <name evidence="1" type="ORF">ACFFNX_34585</name>
</gene>
<keyword evidence="2" id="KW-1185">Reference proteome</keyword>
<dbReference type="Proteomes" id="UP001589627">
    <property type="component" value="Unassembled WGS sequence"/>
</dbReference>
<organism evidence="1 2">
    <name type="scientific">Actinoallomurus acaciae</name>
    <dbReference type="NCBI Taxonomy" id="502577"/>
    <lineage>
        <taxon>Bacteria</taxon>
        <taxon>Bacillati</taxon>
        <taxon>Actinomycetota</taxon>
        <taxon>Actinomycetes</taxon>
        <taxon>Streptosporangiales</taxon>
        <taxon>Thermomonosporaceae</taxon>
        <taxon>Actinoallomurus</taxon>
    </lineage>
</organism>
<sequence length="142" mass="15953">MGTGNNGPTATNDPEMIKATSKAITDVNSIFPDDLHYLIGSADMQEALGWIPNGEFWSDDETELMPPGLGGFWGEHFDDRVDYFSARYAHFLYQFRAATENDIPTLYEFIVKGLRAMTSNYTVTEDDNMKLVFGAKIPRLTI</sequence>
<proteinExistence type="predicted"/>
<dbReference type="EMBL" id="JBHLZP010000365">
    <property type="protein sequence ID" value="MFB9837313.1"/>
    <property type="molecule type" value="Genomic_DNA"/>
</dbReference>
<reference evidence="1 2" key="1">
    <citation type="submission" date="2024-09" db="EMBL/GenBank/DDBJ databases">
        <authorList>
            <person name="Sun Q."/>
            <person name="Mori K."/>
        </authorList>
    </citation>
    <scope>NUCLEOTIDE SEQUENCE [LARGE SCALE GENOMIC DNA]</scope>
    <source>
        <strain evidence="1 2">TBRC 0563</strain>
    </source>
</reference>
<name>A0ABV5YQJ5_9ACTN</name>
<comment type="caution">
    <text evidence="1">The sequence shown here is derived from an EMBL/GenBank/DDBJ whole genome shotgun (WGS) entry which is preliminary data.</text>
</comment>
<evidence type="ECO:0000313" key="1">
    <source>
        <dbReference type="EMBL" id="MFB9837313.1"/>
    </source>
</evidence>
<dbReference type="RefSeq" id="WP_378210126.1">
    <property type="nucleotide sequence ID" value="NZ_JBHLZP010000365.1"/>
</dbReference>
<evidence type="ECO:0000313" key="2">
    <source>
        <dbReference type="Proteomes" id="UP001589627"/>
    </source>
</evidence>
<protein>
    <submittedName>
        <fullName evidence="1">Uncharacterized protein</fullName>
    </submittedName>
</protein>